<evidence type="ECO:0000313" key="3">
    <source>
        <dbReference type="Proteomes" id="UP000033101"/>
    </source>
</evidence>
<keyword evidence="3" id="KW-1185">Reference proteome</keyword>
<protein>
    <submittedName>
        <fullName evidence="2">Sensory transduction histidine kinase</fullName>
    </submittedName>
</protein>
<dbReference type="HOGENOM" id="CLU_098521_0_0_2"/>
<dbReference type="EMBL" id="CP009516">
    <property type="protein sequence ID" value="AKB78567.1"/>
    <property type="molecule type" value="Genomic_DNA"/>
</dbReference>
<evidence type="ECO:0000313" key="2">
    <source>
        <dbReference type="EMBL" id="AKB78567.1"/>
    </source>
</evidence>
<dbReference type="KEGG" id="mhor:MSHOH_2084"/>
<dbReference type="PANTHER" id="PTHR43065:SF23">
    <property type="entry name" value="SENSOR HISTIDINE KINASE PDTAS"/>
    <property type="match status" value="1"/>
</dbReference>
<keyword evidence="2" id="KW-0808">Transferase</keyword>
<dbReference type="InterPro" id="IPR025847">
    <property type="entry name" value="MEDS_domain"/>
</dbReference>
<name>A0A0E3SEF8_9EURY</name>
<dbReference type="GeneID" id="24831321"/>
<feature type="domain" description="MEDS" evidence="1">
    <location>
        <begin position="19"/>
        <end position="178"/>
    </location>
</feature>
<proteinExistence type="predicted"/>
<dbReference type="OrthoDB" id="134017at2157"/>
<dbReference type="RefSeq" id="WP_052730823.1">
    <property type="nucleotide sequence ID" value="NZ_CP009516.1"/>
</dbReference>
<dbReference type="PATRIC" id="fig|1434110.4.peg.2650"/>
<evidence type="ECO:0000259" key="1">
    <source>
        <dbReference type="Pfam" id="PF14417"/>
    </source>
</evidence>
<dbReference type="PANTHER" id="PTHR43065">
    <property type="entry name" value="SENSOR HISTIDINE KINASE"/>
    <property type="match status" value="1"/>
</dbReference>
<dbReference type="STRING" id="1434110.MSHOH_2084"/>
<organism evidence="2 3">
    <name type="scientific">Methanosarcina horonobensis HB-1 = JCM 15518</name>
    <dbReference type="NCBI Taxonomy" id="1434110"/>
    <lineage>
        <taxon>Archaea</taxon>
        <taxon>Methanobacteriati</taxon>
        <taxon>Methanobacteriota</taxon>
        <taxon>Stenosarchaea group</taxon>
        <taxon>Methanomicrobia</taxon>
        <taxon>Methanosarcinales</taxon>
        <taxon>Methanosarcinaceae</taxon>
        <taxon>Methanosarcina</taxon>
    </lineage>
</organism>
<dbReference type="GO" id="GO:0016301">
    <property type="term" value="F:kinase activity"/>
    <property type="evidence" value="ECO:0007669"/>
    <property type="project" value="UniProtKB-KW"/>
</dbReference>
<sequence length="246" mass="28641">MDNIRASGNDIVGDIPCGTHFCLFYRTKEDLIDVLVPYFKAGLDNNEFCIWIIPESLSLEETKKALRKDIPGFDYYMEKRQIEFISYANWFLKEGTFDSKRTLNCWIEKLNQALTSGYDGLRVAEDTNWLEKESWDDFVDYEEKLDSLTNGCQMLILCTYCQDICSVTETIDVISNHQMSLIKKKGKWEKTENLTRKNITDLKQAENIICESEARRKVAEAIEVERQRFFDMLDSLPAMILLLTSD</sequence>
<reference evidence="2 3" key="1">
    <citation type="submission" date="2014-07" db="EMBL/GenBank/DDBJ databases">
        <title>Methanogenic archaea and the global carbon cycle.</title>
        <authorList>
            <person name="Henriksen J.R."/>
            <person name="Luke J."/>
            <person name="Reinhart S."/>
            <person name="Benedict M.N."/>
            <person name="Youngblut N.D."/>
            <person name="Metcalf M.E."/>
            <person name="Whitaker R.J."/>
            <person name="Metcalf W.W."/>
        </authorList>
    </citation>
    <scope>NUCLEOTIDE SEQUENCE [LARGE SCALE GENOMIC DNA]</scope>
    <source>
        <strain evidence="2 3">HB-1</strain>
    </source>
</reference>
<dbReference type="Pfam" id="PF14417">
    <property type="entry name" value="MEDS"/>
    <property type="match status" value="1"/>
</dbReference>
<dbReference type="Proteomes" id="UP000033101">
    <property type="component" value="Chromosome"/>
</dbReference>
<keyword evidence="2" id="KW-0418">Kinase</keyword>
<accession>A0A0E3SEF8</accession>
<gene>
    <name evidence="2" type="ORF">MSHOH_2084</name>
</gene>
<dbReference type="AlphaFoldDB" id="A0A0E3SEF8"/>